<feature type="domain" description="F-box" evidence="3">
    <location>
        <begin position="17"/>
        <end position="55"/>
    </location>
</feature>
<keyword evidence="4" id="KW-1185">Reference proteome</keyword>
<dbReference type="PANTHER" id="PTHR46550">
    <property type="entry name" value="F-BOX ONLY PROTEIN 3"/>
    <property type="match status" value="1"/>
</dbReference>
<dbReference type="InterPro" id="IPR036322">
    <property type="entry name" value="WD40_repeat_dom_sf"/>
</dbReference>
<organism evidence="4 5">
    <name type="scientific">Carlito syrichta</name>
    <name type="common">Philippine tarsier</name>
    <name type="synonym">Tarsius syrichta</name>
    <dbReference type="NCBI Taxonomy" id="1868482"/>
    <lineage>
        <taxon>Eukaryota</taxon>
        <taxon>Metazoa</taxon>
        <taxon>Chordata</taxon>
        <taxon>Craniata</taxon>
        <taxon>Vertebrata</taxon>
        <taxon>Euteleostomi</taxon>
        <taxon>Mammalia</taxon>
        <taxon>Eutheria</taxon>
        <taxon>Euarchontoglires</taxon>
        <taxon>Primates</taxon>
        <taxon>Haplorrhini</taxon>
        <taxon>Tarsiiformes</taxon>
        <taxon>Tarsiidae</taxon>
        <taxon>Carlito</taxon>
    </lineage>
</organism>
<dbReference type="AlphaFoldDB" id="A0A1U7UG00"/>
<dbReference type="PANTHER" id="PTHR46550:SF2">
    <property type="entry name" value="EXPRESSED SEQUENCE C85627-RELATED"/>
    <property type="match status" value="1"/>
</dbReference>
<dbReference type="SUPFAM" id="SSF81383">
    <property type="entry name" value="F-box domain"/>
    <property type="match status" value="1"/>
</dbReference>
<dbReference type="Proteomes" id="UP000189704">
    <property type="component" value="Unplaced"/>
</dbReference>
<dbReference type="OrthoDB" id="63265at2759"/>
<dbReference type="Pfam" id="PF00400">
    <property type="entry name" value="WD40"/>
    <property type="match status" value="1"/>
</dbReference>
<reference evidence="5" key="1">
    <citation type="submission" date="2025-08" db="UniProtKB">
        <authorList>
            <consortium name="RefSeq"/>
        </authorList>
    </citation>
    <scope>IDENTIFICATION</scope>
</reference>
<dbReference type="Pfam" id="PF12937">
    <property type="entry name" value="F-box-like"/>
    <property type="match status" value="1"/>
</dbReference>
<gene>
    <name evidence="5" type="primary">LOC103275602</name>
</gene>
<keyword evidence="2" id="KW-0833">Ubl conjugation pathway</keyword>
<evidence type="ECO:0000256" key="1">
    <source>
        <dbReference type="ARBA" id="ARBA00004906"/>
    </source>
</evidence>
<dbReference type="GeneID" id="103275602"/>
<evidence type="ECO:0000256" key="2">
    <source>
        <dbReference type="ARBA" id="ARBA00022786"/>
    </source>
</evidence>
<dbReference type="Gene3D" id="2.130.10.10">
    <property type="entry name" value="YVTN repeat-like/Quinoprotein amine dehydrogenase"/>
    <property type="match status" value="1"/>
</dbReference>
<evidence type="ECO:0000259" key="3">
    <source>
        <dbReference type="Pfam" id="PF12937"/>
    </source>
</evidence>
<protein>
    <submittedName>
        <fullName evidence="5">F-box/WD repeat-containing protein 12-like isoform X1</fullName>
    </submittedName>
</protein>
<dbReference type="InterPro" id="IPR015943">
    <property type="entry name" value="WD40/YVTN_repeat-like_dom_sf"/>
</dbReference>
<comment type="pathway">
    <text evidence="1">Protein modification; protein ubiquitination.</text>
</comment>
<dbReference type="SUPFAM" id="SSF50978">
    <property type="entry name" value="WD40 repeat-like"/>
    <property type="match status" value="1"/>
</dbReference>
<evidence type="ECO:0000313" key="4">
    <source>
        <dbReference type="Proteomes" id="UP000189704"/>
    </source>
</evidence>
<dbReference type="GO" id="GO:0005737">
    <property type="term" value="C:cytoplasm"/>
    <property type="evidence" value="ECO:0007669"/>
    <property type="project" value="TreeGrafter"/>
</dbReference>
<dbReference type="InterPro" id="IPR036047">
    <property type="entry name" value="F-box-like_dom_sf"/>
</dbReference>
<sequence>MEAGGGAARPRLGQHELLHVFSFLGARDLLRAAQVDKVWNEVSETKELWRQLCLRRWSSCRGPQMVLGTQTWKQYYLCRSRLEFRMESGRPGKDFLCKAIAGHTGEIRDLAYISPNECRLDGKEKSVVCTVSSDCTVRAWDVHEAACAQGTLYTLTVPGLHVVSRVTEFPAGSVGLACSPDHQWVFVSAQNSDLGPKVFYTHSLLFPLEDEPPASTALPTGPSSGVCWAPDETARLMVMHKTDTGSQLAVTTYDLRAKKSGNRVNVLAQQVARFLLPDSMPAPHLMKGHGSQVLLLASESRLVQLTIHGRQLAAFQDHRRPITALWVDPSRVVTSSLDLSLRVYVWNKEDEFPVLEGCYHLLGGSHRWASGFTHVGGDCASIVAVEARSAGPSILRSYCFRVQPSWGDGAN</sequence>
<dbReference type="RefSeq" id="XP_008071189.1">
    <property type="nucleotide sequence ID" value="XM_008072998.2"/>
</dbReference>
<accession>A0A1U7UG00</accession>
<name>A0A1U7UG00_CARSF</name>
<dbReference type="InterPro" id="IPR001810">
    <property type="entry name" value="F-box_dom"/>
</dbReference>
<proteinExistence type="predicted"/>
<dbReference type="KEGG" id="csyr:103275602"/>
<dbReference type="InterPro" id="IPR001680">
    <property type="entry name" value="WD40_rpt"/>
</dbReference>
<evidence type="ECO:0000313" key="5">
    <source>
        <dbReference type="RefSeq" id="XP_008071189.1"/>
    </source>
</evidence>
<dbReference type="Gene3D" id="1.20.1280.50">
    <property type="match status" value="1"/>
</dbReference>
<dbReference type="InterPro" id="IPR052121">
    <property type="entry name" value="F-box_SCF_Substrate_Recog"/>
</dbReference>
<dbReference type="SMART" id="SM00320">
    <property type="entry name" value="WD40"/>
    <property type="match status" value="2"/>
</dbReference>